<dbReference type="Pfam" id="PF06949">
    <property type="entry name" value="DUF1292"/>
    <property type="match status" value="1"/>
</dbReference>
<evidence type="ECO:0000313" key="2">
    <source>
        <dbReference type="Proteomes" id="UP000450917"/>
    </source>
</evidence>
<keyword evidence="2" id="KW-1185">Reference proteome</keyword>
<sequence>MSNSASEAVPTRQLREAYGDDIILYDEHQESVVYRIVSELVRNGQGYAMLEKAKPGKEDEPEVFRVTRNEDGELALETIEDDDEWEEVSELFDEWTFPADESL</sequence>
<dbReference type="InterPro" id="IPR009711">
    <property type="entry name" value="UPF0473"/>
</dbReference>
<reference evidence="1 2" key="1">
    <citation type="submission" date="2019-11" db="EMBL/GenBank/DDBJ databases">
        <title>Draft genome sequences of five Paenibacillus species of dairy origin.</title>
        <authorList>
            <person name="Olajide A.M."/>
            <person name="Chen S."/>
            <person name="Lapointe G."/>
        </authorList>
    </citation>
    <scope>NUCLEOTIDE SEQUENCE [LARGE SCALE GENOMIC DNA]</scope>
    <source>
        <strain evidence="1 2">2CS3</strain>
    </source>
</reference>
<dbReference type="AlphaFoldDB" id="A0A7X2Z6E5"/>
<dbReference type="Proteomes" id="UP000450917">
    <property type="component" value="Unassembled WGS sequence"/>
</dbReference>
<proteinExistence type="predicted"/>
<gene>
    <name evidence="1" type="ORF">GNP93_00820</name>
</gene>
<comment type="caution">
    <text evidence="1">The sequence shown here is derived from an EMBL/GenBank/DDBJ whole genome shotgun (WGS) entry which is preliminary data.</text>
</comment>
<accession>A0A7X2Z6E5</accession>
<dbReference type="EMBL" id="WNZX01000001">
    <property type="protein sequence ID" value="MUG69209.1"/>
    <property type="molecule type" value="Genomic_DNA"/>
</dbReference>
<protein>
    <submittedName>
        <fullName evidence="1">DUF1292 domain-containing protein</fullName>
    </submittedName>
</protein>
<dbReference type="RefSeq" id="WP_127607124.1">
    <property type="nucleotide sequence ID" value="NZ_JARTHJ010000254.1"/>
</dbReference>
<organism evidence="1 2">
    <name type="scientific">Paenibacillus validus</name>
    <dbReference type="NCBI Taxonomy" id="44253"/>
    <lineage>
        <taxon>Bacteria</taxon>
        <taxon>Bacillati</taxon>
        <taxon>Bacillota</taxon>
        <taxon>Bacilli</taxon>
        <taxon>Bacillales</taxon>
        <taxon>Paenibacillaceae</taxon>
        <taxon>Paenibacillus</taxon>
    </lineage>
</organism>
<evidence type="ECO:0000313" key="1">
    <source>
        <dbReference type="EMBL" id="MUG69209.1"/>
    </source>
</evidence>
<name>A0A7X2Z6E5_9BACL</name>